<dbReference type="KEGG" id="abas:ACPOL_0648"/>
<organism evidence="1 2">
    <name type="scientific">Acidisarcina polymorpha</name>
    <dbReference type="NCBI Taxonomy" id="2211140"/>
    <lineage>
        <taxon>Bacteria</taxon>
        <taxon>Pseudomonadati</taxon>
        <taxon>Acidobacteriota</taxon>
        <taxon>Terriglobia</taxon>
        <taxon>Terriglobales</taxon>
        <taxon>Acidobacteriaceae</taxon>
        <taxon>Acidisarcina</taxon>
    </lineage>
</organism>
<name>A0A2Z5FUI3_9BACT</name>
<dbReference type="AlphaFoldDB" id="A0A2Z5FUI3"/>
<dbReference type="Proteomes" id="UP000253606">
    <property type="component" value="Chromosome"/>
</dbReference>
<gene>
    <name evidence="1" type="ORF">ACPOL_0648</name>
</gene>
<reference evidence="1 2" key="1">
    <citation type="journal article" date="2018" name="Front. Microbiol.">
        <title>Hydrolytic Capabilities as a Key to Environmental Success: Chitinolytic and Cellulolytic Acidobacteria From Acidic Sub-arctic Soils and Boreal Peatlands.</title>
        <authorList>
            <person name="Belova S.E."/>
            <person name="Ravin N.V."/>
            <person name="Pankratov T.A."/>
            <person name="Rakitin A.L."/>
            <person name="Ivanova A.A."/>
            <person name="Beletsky A.V."/>
            <person name="Mardanov A.V."/>
            <person name="Sinninghe Damste J.S."/>
            <person name="Dedysh S.N."/>
        </authorList>
    </citation>
    <scope>NUCLEOTIDE SEQUENCE [LARGE SCALE GENOMIC DNA]</scope>
    <source>
        <strain evidence="1 2">SBC82</strain>
    </source>
</reference>
<evidence type="ECO:0008006" key="3">
    <source>
        <dbReference type="Google" id="ProtNLM"/>
    </source>
</evidence>
<dbReference type="EMBL" id="CP030840">
    <property type="protein sequence ID" value="AXC10015.1"/>
    <property type="molecule type" value="Genomic_DNA"/>
</dbReference>
<proteinExistence type="predicted"/>
<evidence type="ECO:0000313" key="2">
    <source>
        <dbReference type="Proteomes" id="UP000253606"/>
    </source>
</evidence>
<keyword evidence="2" id="KW-1185">Reference proteome</keyword>
<accession>A0A2Z5FUI3</accession>
<protein>
    <recommendedName>
        <fullName evidence="3">DUF4410 domain-containing protein</fullName>
    </recommendedName>
</protein>
<sequence length="337" mass="35971">MPERLFLRNHSIISQFEDHREQRRWVRMTAAFVILSFSGVAAANAQQNRPIADPSRNSVNARYIVGFDNVRKGTDGDLRYRGDEIVFAGGSTVEKIGRDQLVNVALGTERAEKGGTAGQVARFAIPYGGGAVLGAVSEKEVGILTLDFRDSRGGLHSAVFLMAKSDAFEASQTLQSNSVAVDAVQRPTGDCQSQAAVGAMGVTDIQAAPGITMPAEYRAIMYEHLLSLPEDKTHTSTLFRIGDASGRCAPLSLSLQIVGLSKGNAAVRASSGPIGLFAGVTSIRVRVTVTEQSGRVVFTSVEKGTRRGDKESLNAAVSVADKIGKDLRKAQEVYASR</sequence>
<evidence type="ECO:0000313" key="1">
    <source>
        <dbReference type="EMBL" id="AXC10015.1"/>
    </source>
</evidence>